<dbReference type="Pfam" id="PF09594">
    <property type="entry name" value="GT87"/>
    <property type="match status" value="1"/>
</dbReference>
<dbReference type="GO" id="GO:0016758">
    <property type="term" value="F:hexosyltransferase activity"/>
    <property type="evidence" value="ECO:0007669"/>
    <property type="project" value="InterPro"/>
</dbReference>
<keyword evidence="2" id="KW-1003">Cell membrane</keyword>
<dbReference type="InterPro" id="IPR018584">
    <property type="entry name" value="GT87"/>
</dbReference>
<feature type="transmembrane region" description="Helical" evidence="8">
    <location>
        <begin position="299"/>
        <end position="317"/>
    </location>
</feature>
<dbReference type="GO" id="GO:0005886">
    <property type="term" value="C:plasma membrane"/>
    <property type="evidence" value="ECO:0007669"/>
    <property type="project" value="UniProtKB-SubCell"/>
</dbReference>
<feature type="transmembrane region" description="Helical" evidence="8">
    <location>
        <begin position="159"/>
        <end position="183"/>
    </location>
</feature>
<evidence type="ECO:0000256" key="4">
    <source>
        <dbReference type="ARBA" id="ARBA00022692"/>
    </source>
</evidence>
<dbReference type="Proteomes" id="UP001139158">
    <property type="component" value="Unassembled WGS sequence"/>
</dbReference>
<evidence type="ECO:0000256" key="1">
    <source>
        <dbReference type="ARBA" id="ARBA00004651"/>
    </source>
</evidence>
<comment type="subcellular location">
    <subcellularLocation>
        <location evidence="1">Cell membrane</location>
        <topology evidence="1">Multi-pass membrane protein</topology>
    </subcellularLocation>
</comment>
<reference evidence="9" key="1">
    <citation type="submission" date="2021-10" db="EMBL/GenBank/DDBJ databases">
        <title>Novel species in genus Arthrobacter.</title>
        <authorList>
            <person name="Liu Y."/>
        </authorList>
    </citation>
    <scope>NUCLEOTIDE SEQUENCE</scope>
    <source>
        <strain evidence="9">Zg-Y453</strain>
    </source>
</reference>
<keyword evidence="4 8" id="KW-0812">Transmembrane</keyword>
<sequence>MPSIPVSADSRYMRPRVLWITFAVLHLLFFGFLSPLIFTGEVLSDIQFYRQWAFEGITEGYWQGISTDWVYPIGALVPMLLAAVLGYGPYQLAWFLIFAGLNAVALAVLTSQRTRQRYAAAYWWMGITALLAPVAVGRVDGLTVPLVIIGLLLLARRPVVAAALLATATWIKVWPAAVILAVLAVSRRRLTVLATGAAVSAAIAAVVAAAGGVRHLLSFVGAQGDRGMQLEAPFTTPGLWQAILGSSDAHIYEDIIINTREVRGALGEPVAALMTPLLALAAAAVVVLLLWALRRGADAGALLASGSLALVGAFIVFNKVGSPQFMLWLGAVAAVGIAWKGRSWLVPAAMMIPIAGLTTLVYPIFYEALYNDLNIGVALLLTVRNILVIALFAWAVLDVVRLARAGRELSESEVRPETAP</sequence>
<comment type="similarity">
    <text evidence="7">Belongs to the glycosyltransferase 87 family.</text>
</comment>
<evidence type="ECO:0000256" key="6">
    <source>
        <dbReference type="ARBA" id="ARBA00023136"/>
    </source>
</evidence>
<feature type="transmembrane region" description="Helical" evidence="8">
    <location>
        <begin position="377"/>
        <end position="397"/>
    </location>
</feature>
<dbReference type="EMBL" id="JAJFZV010000006">
    <property type="protein sequence ID" value="MCC3297688.1"/>
    <property type="molecule type" value="Genomic_DNA"/>
</dbReference>
<feature type="transmembrane region" description="Helical" evidence="8">
    <location>
        <begin position="270"/>
        <end position="292"/>
    </location>
</feature>
<name>A0A9X1SC24_9MICC</name>
<keyword evidence="6 8" id="KW-0472">Membrane</keyword>
<feature type="transmembrane region" description="Helical" evidence="8">
    <location>
        <begin position="344"/>
        <end position="365"/>
    </location>
</feature>
<keyword evidence="5 8" id="KW-1133">Transmembrane helix</keyword>
<evidence type="ECO:0000256" key="7">
    <source>
        <dbReference type="ARBA" id="ARBA00024033"/>
    </source>
</evidence>
<gene>
    <name evidence="9" type="ORF">LJ757_07710</name>
</gene>
<evidence type="ECO:0000256" key="8">
    <source>
        <dbReference type="SAM" id="Phobius"/>
    </source>
</evidence>
<evidence type="ECO:0000313" key="10">
    <source>
        <dbReference type="Proteomes" id="UP001139158"/>
    </source>
</evidence>
<feature type="transmembrane region" description="Helical" evidence="8">
    <location>
        <begin position="323"/>
        <end position="339"/>
    </location>
</feature>
<proteinExistence type="inferred from homology"/>
<evidence type="ECO:0000256" key="3">
    <source>
        <dbReference type="ARBA" id="ARBA00022679"/>
    </source>
</evidence>
<evidence type="ECO:0000256" key="5">
    <source>
        <dbReference type="ARBA" id="ARBA00022989"/>
    </source>
</evidence>
<dbReference type="RefSeq" id="WP_227895566.1">
    <property type="nucleotide sequence ID" value="NZ_CP099466.1"/>
</dbReference>
<organism evidence="9 10">
    <name type="scientific">Arthrobacter caoxuetaonis</name>
    <dbReference type="NCBI Taxonomy" id="2886935"/>
    <lineage>
        <taxon>Bacteria</taxon>
        <taxon>Bacillati</taxon>
        <taxon>Actinomycetota</taxon>
        <taxon>Actinomycetes</taxon>
        <taxon>Micrococcales</taxon>
        <taxon>Micrococcaceae</taxon>
        <taxon>Arthrobacter</taxon>
    </lineage>
</organism>
<dbReference type="AlphaFoldDB" id="A0A9X1SC24"/>
<comment type="caution">
    <text evidence="9">The sequence shown here is derived from an EMBL/GenBank/DDBJ whole genome shotgun (WGS) entry which is preliminary data.</text>
</comment>
<evidence type="ECO:0000313" key="9">
    <source>
        <dbReference type="EMBL" id="MCC3297688.1"/>
    </source>
</evidence>
<keyword evidence="10" id="KW-1185">Reference proteome</keyword>
<protein>
    <submittedName>
        <fullName evidence="9">DUF2029 domain-containing protein</fullName>
    </submittedName>
</protein>
<evidence type="ECO:0000256" key="2">
    <source>
        <dbReference type="ARBA" id="ARBA00022475"/>
    </source>
</evidence>
<feature type="transmembrane region" description="Helical" evidence="8">
    <location>
        <begin position="17"/>
        <end position="38"/>
    </location>
</feature>
<feature type="transmembrane region" description="Helical" evidence="8">
    <location>
        <begin position="190"/>
        <end position="210"/>
    </location>
</feature>
<feature type="transmembrane region" description="Helical" evidence="8">
    <location>
        <begin position="92"/>
        <end position="109"/>
    </location>
</feature>
<keyword evidence="3" id="KW-0808">Transferase</keyword>
<accession>A0A9X1SC24</accession>